<dbReference type="PATRIC" id="fig|1392540.3.peg.30"/>
<accession>V2TZ17</accession>
<organism evidence="1 2">
    <name type="scientific">Acinetobacter nectaris CIP 110549</name>
    <dbReference type="NCBI Taxonomy" id="1392540"/>
    <lineage>
        <taxon>Bacteria</taxon>
        <taxon>Pseudomonadati</taxon>
        <taxon>Pseudomonadota</taxon>
        <taxon>Gammaproteobacteria</taxon>
        <taxon>Moraxellales</taxon>
        <taxon>Moraxellaceae</taxon>
        <taxon>Acinetobacter</taxon>
    </lineage>
</organism>
<dbReference type="RefSeq" id="WP_023271638.1">
    <property type="nucleotide sequence ID" value="NZ_KI530712.1"/>
</dbReference>
<dbReference type="InterPro" id="IPR007499">
    <property type="entry name" value="ERF_bacteria_virus"/>
</dbReference>
<comment type="caution">
    <text evidence="1">The sequence shown here is derived from an EMBL/GenBank/DDBJ whole genome shotgun (WGS) entry which is preliminary data.</text>
</comment>
<dbReference type="STRING" id="1392540.P256_00030"/>
<evidence type="ECO:0008006" key="3">
    <source>
        <dbReference type="Google" id="ProtNLM"/>
    </source>
</evidence>
<dbReference type="HOGENOM" id="CLU_085680_1_0_6"/>
<gene>
    <name evidence="1" type="ORF">P256_00030</name>
</gene>
<dbReference type="Proteomes" id="UP000023785">
    <property type="component" value="Unassembled WGS sequence"/>
</dbReference>
<dbReference type="Pfam" id="PF04404">
    <property type="entry name" value="ERF"/>
    <property type="match status" value="1"/>
</dbReference>
<dbReference type="EMBL" id="AYER01000001">
    <property type="protein sequence ID" value="ESK41045.1"/>
    <property type="molecule type" value="Genomic_DNA"/>
</dbReference>
<protein>
    <recommendedName>
        <fullName evidence="3">ERF superfamily protein</fullName>
    </recommendedName>
</protein>
<evidence type="ECO:0000313" key="1">
    <source>
        <dbReference type="EMBL" id="ESK41045.1"/>
    </source>
</evidence>
<keyword evidence="2" id="KW-1185">Reference proteome</keyword>
<dbReference type="eggNOG" id="ENOG5032GT6">
    <property type="taxonomic scope" value="Bacteria"/>
</dbReference>
<sequence>MNAPVEIQKPIASQENQLFGLVEKVLSSANPDMAVIEKMLDMQERVLAKQAEMAFNRDFAMMSNEIPVIAKSSESKIQTKSGSEFSVKYASLGSIIEIVRPILATYGFSVSFQHKQENASQIKIFCILRHRDGHSAHNELILPLDNSGAKSSVQQVGSTITYGKRYSICSLLNIATGDDNDGFTANAKTIRPKIKPARFNNALDAIRSKEITKDDLLSEYTLTDEQKAQVEAL</sequence>
<reference evidence="1 2" key="1">
    <citation type="submission" date="2013-10" db="EMBL/GenBank/DDBJ databases">
        <title>The Genome Sequence of Acinetobacter nectaris CIP 110549.</title>
        <authorList>
            <consortium name="The Broad Institute Genomics Platform"/>
            <consortium name="The Broad Institute Genome Sequencing Center for Infectious Disease"/>
            <person name="Cerqueira G."/>
            <person name="Feldgarden M."/>
            <person name="Courvalin P."/>
            <person name="Grillot-Courvalin C."/>
            <person name="Clermont D."/>
            <person name="Rocha E."/>
            <person name="Yoon E.-J."/>
            <person name="Nemec A."/>
            <person name="Young S.K."/>
            <person name="Zeng Q."/>
            <person name="Gargeya S."/>
            <person name="Fitzgerald M."/>
            <person name="Abouelleil A."/>
            <person name="Alvarado L."/>
            <person name="Berlin A.M."/>
            <person name="Chapman S.B."/>
            <person name="Gainer-Dewar J."/>
            <person name="Goldberg J."/>
            <person name="Gnerre S."/>
            <person name="Griggs A."/>
            <person name="Gujja S."/>
            <person name="Hansen M."/>
            <person name="Howarth C."/>
            <person name="Imamovic A."/>
            <person name="Ireland A."/>
            <person name="Larimer J."/>
            <person name="McCowan C."/>
            <person name="Murphy C."/>
            <person name="Pearson M."/>
            <person name="Poon T.W."/>
            <person name="Priest M."/>
            <person name="Roberts A."/>
            <person name="Saif S."/>
            <person name="Shea T."/>
            <person name="Sykes S."/>
            <person name="Wortman J."/>
            <person name="Nusbaum C."/>
            <person name="Birren B."/>
        </authorList>
    </citation>
    <scope>NUCLEOTIDE SEQUENCE [LARGE SCALE GENOMIC DNA]</scope>
    <source>
        <strain evidence="1 2">CIP 110549</strain>
    </source>
</reference>
<proteinExistence type="predicted"/>
<dbReference type="AlphaFoldDB" id="V2TZ17"/>
<name>V2TZ17_9GAMM</name>
<evidence type="ECO:0000313" key="2">
    <source>
        <dbReference type="Proteomes" id="UP000023785"/>
    </source>
</evidence>